<reference evidence="2 3" key="1">
    <citation type="submission" date="2019-06" db="EMBL/GenBank/DDBJ databases">
        <title>Sorghum-associated microbial communities from plants grown in Nebraska, USA.</title>
        <authorList>
            <person name="Schachtman D."/>
        </authorList>
    </citation>
    <scope>NUCLEOTIDE SEQUENCE [LARGE SCALE GENOMIC DNA]</scope>
    <source>
        <strain evidence="2 3">1225</strain>
    </source>
</reference>
<name>A0A561PZA2_9HYPH</name>
<dbReference type="EMBL" id="VIWP01000019">
    <property type="protein sequence ID" value="TWF43451.1"/>
    <property type="molecule type" value="Genomic_DNA"/>
</dbReference>
<organism evidence="2 3">
    <name type="scientific">Neorhizobium alkalisoli</name>
    <dbReference type="NCBI Taxonomy" id="528178"/>
    <lineage>
        <taxon>Bacteria</taxon>
        <taxon>Pseudomonadati</taxon>
        <taxon>Pseudomonadota</taxon>
        <taxon>Alphaproteobacteria</taxon>
        <taxon>Hyphomicrobiales</taxon>
        <taxon>Rhizobiaceae</taxon>
        <taxon>Rhizobium/Agrobacterium group</taxon>
        <taxon>Neorhizobium</taxon>
    </lineage>
</organism>
<proteinExistence type="predicted"/>
<evidence type="ECO:0000259" key="1">
    <source>
        <dbReference type="Pfam" id="PF17841"/>
    </source>
</evidence>
<comment type="caution">
    <text evidence="2">The sequence shown here is derived from an EMBL/GenBank/DDBJ whole genome shotgun (WGS) entry which is preliminary data.</text>
</comment>
<accession>A0A561PZA2</accession>
<feature type="domain" description="Bartonella effector protein BID" evidence="1">
    <location>
        <begin position="2"/>
        <end position="45"/>
    </location>
</feature>
<dbReference type="Proteomes" id="UP000320653">
    <property type="component" value="Unassembled WGS sequence"/>
</dbReference>
<evidence type="ECO:0000313" key="2">
    <source>
        <dbReference type="EMBL" id="TWF43451.1"/>
    </source>
</evidence>
<dbReference type="Pfam" id="PF17841">
    <property type="entry name" value="Bep_C_terminal"/>
    <property type="match status" value="1"/>
</dbReference>
<dbReference type="AlphaFoldDB" id="A0A561PZA2"/>
<protein>
    <recommendedName>
        <fullName evidence="1">Bartonella effector protein BID domain-containing protein</fullName>
    </recommendedName>
</protein>
<evidence type="ECO:0000313" key="3">
    <source>
        <dbReference type="Proteomes" id="UP000320653"/>
    </source>
</evidence>
<dbReference type="InterPro" id="IPR041533">
    <property type="entry name" value="Bep_BID"/>
</dbReference>
<keyword evidence="3" id="KW-1185">Reference proteome</keyword>
<gene>
    <name evidence="2" type="ORF">FHW37_11924</name>
</gene>
<sequence>MIAERPESFGALKGKTGLFAGSAEKQARDTALVNAPALARDLQGFIAGRAEAASRYEDEERAVRTKLSLDIPALSASAMQVLGRVRDAIDRNDIPAGLESALADRQVKAELEGFAKVVSERFGERTFLPPAAKTAEGKAFEAASAGMQPAQRQQLRSAWDVIRTAQQLAAHEQTAVALKRAEAMRQNQMKGLSLK</sequence>